<keyword evidence="3" id="KW-1185">Reference proteome</keyword>
<proteinExistence type="predicted"/>
<dbReference type="InterPro" id="IPR049222">
    <property type="entry name" value="DUF6870"/>
</dbReference>
<sequence length="90" mass="10541">MILPEELKRMSQIDVSSVNPDELVDVRDVQIDKNLNDEERIEDYIEKIKNPYVYKYGDYIVKLEFDNESGITLNELLEEMAKKIAEGMTL</sequence>
<gene>
    <name evidence="2" type="ORF">SAMN02746066_00863</name>
</gene>
<dbReference type="Pfam" id="PF21757">
    <property type="entry name" value="DUF6870"/>
    <property type="match status" value="1"/>
</dbReference>
<reference evidence="2 3" key="1">
    <citation type="submission" date="2016-11" db="EMBL/GenBank/DDBJ databases">
        <authorList>
            <person name="Jaros S."/>
            <person name="Januszkiewicz K."/>
            <person name="Wedrychowicz H."/>
        </authorList>
    </citation>
    <scope>NUCLEOTIDE SEQUENCE [LARGE SCALE GENOMIC DNA]</scope>
    <source>
        <strain evidence="2 3">DSM 15930</strain>
    </source>
</reference>
<dbReference type="AlphaFoldDB" id="A0A1M7G6Z9"/>
<evidence type="ECO:0000259" key="1">
    <source>
        <dbReference type="Pfam" id="PF21757"/>
    </source>
</evidence>
<name>A0A1M7G6Z9_9FIRM</name>
<dbReference type="RefSeq" id="WP_073283399.1">
    <property type="nucleotide sequence ID" value="NZ_FRCP01000006.1"/>
</dbReference>
<dbReference type="STRING" id="1120996.SAMN02746066_00863"/>
<dbReference type="Proteomes" id="UP000184038">
    <property type="component" value="Unassembled WGS sequence"/>
</dbReference>
<accession>A0A1M7G6Z9</accession>
<feature type="domain" description="DUF6870" evidence="1">
    <location>
        <begin position="10"/>
        <end position="80"/>
    </location>
</feature>
<evidence type="ECO:0000313" key="3">
    <source>
        <dbReference type="Proteomes" id="UP000184038"/>
    </source>
</evidence>
<dbReference type="EMBL" id="FRCP01000006">
    <property type="protein sequence ID" value="SHM11858.1"/>
    <property type="molecule type" value="Genomic_DNA"/>
</dbReference>
<evidence type="ECO:0000313" key="2">
    <source>
        <dbReference type="EMBL" id="SHM11858.1"/>
    </source>
</evidence>
<protein>
    <recommendedName>
        <fullName evidence="1">DUF6870 domain-containing protein</fullName>
    </recommendedName>
</protein>
<organism evidence="2 3">
    <name type="scientific">Anaerosporobacter mobilis DSM 15930</name>
    <dbReference type="NCBI Taxonomy" id="1120996"/>
    <lineage>
        <taxon>Bacteria</taxon>
        <taxon>Bacillati</taxon>
        <taxon>Bacillota</taxon>
        <taxon>Clostridia</taxon>
        <taxon>Lachnospirales</taxon>
        <taxon>Lachnospiraceae</taxon>
        <taxon>Anaerosporobacter</taxon>
    </lineage>
</organism>